<reference evidence="2" key="1">
    <citation type="journal article" date="2020" name="Stud. Mycol.">
        <title>101 Dothideomycetes genomes: a test case for predicting lifestyles and emergence of pathogens.</title>
        <authorList>
            <person name="Haridas S."/>
            <person name="Albert R."/>
            <person name="Binder M."/>
            <person name="Bloem J."/>
            <person name="Labutti K."/>
            <person name="Salamov A."/>
            <person name="Andreopoulos B."/>
            <person name="Baker S."/>
            <person name="Barry K."/>
            <person name="Bills G."/>
            <person name="Bluhm B."/>
            <person name="Cannon C."/>
            <person name="Castanera R."/>
            <person name="Culley D."/>
            <person name="Daum C."/>
            <person name="Ezra D."/>
            <person name="Gonzalez J."/>
            <person name="Henrissat B."/>
            <person name="Kuo A."/>
            <person name="Liang C."/>
            <person name="Lipzen A."/>
            <person name="Lutzoni F."/>
            <person name="Magnuson J."/>
            <person name="Mondo S."/>
            <person name="Nolan M."/>
            <person name="Ohm R."/>
            <person name="Pangilinan J."/>
            <person name="Park H.-J."/>
            <person name="Ramirez L."/>
            <person name="Alfaro M."/>
            <person name="Sun H."/>
            <person name="Tritt A."/>
            <person name="Yoshinaga Y."/>
            <person name="Zwiers L.-H."/>
            <person name="Turgeon B."/>
            <person name="Goodwin S."/>
            <person name="Spatafora J."/>
            <person name="Crous P."/>
            <person name="Grigoriev I."/>
        </authorList>
    </citation>
    <scope>NUCLEOTIDE SEQUENCE</scope>
    <source>
        <strain evidence="2">CBS 260.36</strain>
    </source>
</reference>
<dbReference type="GO" id="GO:0004672">
    <property type="term" value="F:protein kinase activity"/>
    <property type="evidence" value="ECO:0007669"/>
    <property type="project" value="InterPro"/>
</dbReference>
<dbReference type="InterPro" id="IPR001245">
    <property type="entry name" value="Ser-Thr/Tyr_kinase_cat_dom"/>
</dbReference>
<dbReference type="InterPro" id="IPR000719">
    <property type="entry name" value="Prot_kinase_dom"/>
</dbReference>
<protein>
    <recommendedName>
        <fullName evidence="1">Protein kinase domain-containing protein</fullName>
    </recommendedName>
</protein>
<dbReference type="SMART" id="SM00220">
    <property type="entry name" value="S_TKc"/>
    <property type="match status" value="1"/>
</dbReference>
<dbReference type="SUPFAM" id="SSF56112">
    <property type="entry name" value="Protein kinase-like (PK-like)"/>
    <property type="match status" value="1"/>
</dbReference>
<name>A0A9P4ISN3_9PEZI</name>
<dbReference type="EMBL" id="ML996095">
    <property type="protein sequence ID" value="KAF2147785.1"/>
    <property type="molecule type" value="Genomic_DNA"/>
</dbReference>
<evidence type="ECO:0000313" key="3">
    <source>
        <dbReference type="Proteomes" id="UP000799439"/>
    </source>
</evidence>
<dbReference type="AlphaFoldDB" id="A0A9P4ISN3"/>
<evidence type="ECO:0000259" key="1">
    <source>
        <dbReference type="PROSITE" id="PS50011"/>
    </source>
</evidence>
<dbReference type="InterPro" id="IPR011009">
    <property type="entry name" value="Kinase-like_dom_sf"/>
</dbReference>
<dbReference type="Proteomes" id="UP000799439">
    <property type="component" value="Unassembled WGS sequence"/>
</dbReference>
<feature type="domain" description="Protein kinase" evidence="1">
    <location>
        <begin position="15"/>
        <end position="301"/>
    </location>
</feature>
<dbReference type="PROSITE" id="PS50011">
    <property type="entry name" value="PROTEIN_KINASE_DOM"/>
    <property type="match status" value="1"/>
</dbReference>
<dbReference type="GO" id="GO:0005524">
    <property type="term" value="F:ATP binding"/>
    <property type="evidence" value="ECO:0007669"/>
    <property type="project" value="InterPro"/>
</dbReference>
<sequence length="301" mass="33701">MSSPSVVLLSPYRALSTDGLIAIGSSGIVYWINKRVVFKSIIKFRGNDIPPSSRAHLKESIAGYENEKAIYEMLSTHRHPNILHSILAVPEGQILLRIDTTLRHVLDGGVAPIPGVIEEQWILQLAEAVAWLEKLSYVHGDLHAANVFLDSFNNVQLADFDRTVKTGQPLLCGCLGFDSDMNRAGAESEQSALTNCIYYIRFRQEPYAHLKGPEQVKKLRAKDFPHTASDQVFGKLINDCWWNQFPSMAAVLGGIRECLSQRDSLPPTDQTETCSNVVFCSSLLDECNEWLLTNQKDKEWV</sequence>
<keyword evidence="3" id="KW-1185">Reference proteome</keyword>
<dbReference type="Pfam" id="PF07714">
    <property type="entry name" value="PK_Tyr_Ser-Thr"/>
    <property type="match status" value="1"/>
</dbReference>
<comment type="caution">
    <text evidence="2">The sequence shown here is derived from an EMBL/GenBank/DDBJ whole genome shotgun (WGS) entry which is preliminary data.</text>
</comment>
<dbReference type="OrthoDB" id="4062651at2759"/>
<gene>
    <name evidence="2" type="ORF">K461DRAFT_298401</name>
</gene>
<organism evidence="2 3">
    <name type="scientific">Myriangium duriaei CBS 260.36</name>
    <dbReference type="NCBI Taxonomy" id="1168546"/>
    <lineage>
        <taxon>Eukaryota</taxon>
        <taxon>Fungi</taxon>
        <taxon>Dikarya</taxon>
        <taxon>Ascomycota</taxon>
        <taxon>Pezizomycotina</taxon>
        <taxon>Dothideomycetes</taxon>
        <taxon>Dothideomycetidae</taxon>
        <taxon>Myriangiales</taxon>
        <taxon>Myriangiaceae</taxon>
        <taxon>Myriangium</taxon>
    </lineage>
</organism>
<dbReference type="Gene3D" id="1.10.510.10">
    <property type="entry name" value="Transferase(Phosphotransferase) domain 1"/>
    <property type="match status" value="1"/>
</dbReference>
<evidence type="ECO:0000313" key="2">
    <source>
        <dbReference type="EMBL" id="KAF2147785.1"/>
    </source>
</evidence>
<proteinExistence type="predicted"/>
<accession>A0A9P4ISN3</accession>